<reference evidence="1" key="1">
    <citation type="submission" date="2023-04" db="EMBL/GenBank/DDBJ databases">
        <title>Phytophthora lilii NBRC 32176.</title>
        <authorList>
            <person name="Ichikawa N."/>
            <person name="Sato H."/>
            <person name="Tonouchi N."/>
        </authorList>
    </citation>
    <scope>NUCLEOTIDE SEQUENCE</scope>
    <source>
        <strain evidence="1">NBRC 32176</strain>
    </source>
</reference>
<name>A0A9W7D7M0_9STRA</name>
<protein>
    <submittedName>
        <fullName evidence="1">Unnamed protein product</fullName>
    </submittedName>
</protein>
<dbReference type="EMBL" id="BSXW01012438">
    <property type="protein sequence ID" value="GMF64972.1"/>
    <property type="molecule type" value="Genomic_DNA"/>
</dbReference>
<organism evidence="1 2">
    <name type="scientific">Phytophthora lilii</name>
    <dbReference type="NCBI Taxonomy" id="2077276"/>
    <lineage>
        <taxon>Eukaryota</taxon>
        <taxon>Sar</taxon>
        <taxon>Stramenopiles</taxon>
        <taxon>Oomycota</taxon>
        <taxon>Peronosporomycetes</taxon>
        <taxon>Peronosporales</taxon>
        <taxon>Peronosporaceae</taxon>
        <taxon>Phytophthora</taxon>
    </lineage>
</organism>
<evidence type="ECO:0000313" key="1">
    <source>
        <dbReference type="EMBL" id="GMF64972.1"/>
    </source>
</evidence>
<accession>A0A9W7D7M0</accession>
<sequence>MEMDGTTMMCCTAPLTETIKHPTDSTVTGAAISKLRWTLQAVAATESKRGFTLKLKLSSALSWDGLIVGRVGADHRAIATTPAQLHPALRWPSLSACLLHSIPFGSSTPTVTRPVVCSFGSKSPALNERKSTVLQRATAQCPTEMLTRGSSEQHDSRGHRILQQIAAEDIWYLHF</sequence>
<keyword evidence="2" id="KW-1185">Reference proteome</keyword>
<gene>
    <name evidence="1" type="ORF">Plil01_001771200</name>
</gene>
<proteinExistence type="predicted"/>
<dbReference type="AlphaFoldDB" id="A0A9W7D7M0"/>
<evidence type="ECO:0000313" key="2">
    <source>
        <dbReference type="Proteomes" id="UP001165083"/>
    </source>
</evidence>
<comment type="caution">
    <text evidence="1">The sequence shown here is derived from an EMBL/GenBank/DDBJ whole genome shotgun (WGS) entry which is preliminary data.</text>
</comment>
<dbReference type="Proteomes" id="UP001165083">
    <property type="component" value="Unassembled WGS sequence"/>
</dbReference>